<evidence type="ECO:0000313" key="1">
    <source>
        <dbReference type="EMBL" id="EMY12003.1"/>
    </source>
</evidence>
<dbReference type="EMBL" id="AHMI02000335">
    <property type="protein sequence ID" value="EMY12003.1"/>
    <property type="molecule type" value="Genomic_DNA"/>
</dbReference>
<comment type="caution">
    <text evidence="1">The sequence shown here is derived from an EMBL/GenBank/DDBJ whole genome shotgun (WGS) entry which is preliminary data.</text>
</comment>
<accession>N1TUS1</accession>
<proteinExistence type="predicted"/>
<protein>
    <submittedName>
        <fullName evidence="1">Uncharacterized protein</fullName>
    </submittedName>
</protein>
<sequence length="58" mass="6705">MPCFYLLLLQDLSTHSGKVQKQCILLYAQPSFLLNESDLEIAIALTSLKFMDRRINLF</sequence>
<organism evidence="1 2">
    <name type="scientific">Leptospira weilii str. Ecochallenge</name>
    <dbReference type="NCBI Taxonomy" id="1049986"/>
    <lineage>
        <taxon>Bacteria</taxon>
        <taxon>Pseudomonadati</taxon>
        <taxon>Spirochaetota</taxon>
        <taxon>Spirochaetia</taxon>
        <taxon>Leptospirales</taxon>
        <taxon>Leptospiraceae</taxon>
        <taxon>Leptospira</taxon>
    </lineage>
</organism>
<dbReference type="AlphaFoldDB" id="N1TUS1"/>
<evidence type="ECO:0000313" key="2">
    <source>
        <dbReference type="Proteomes" id="UP000012249"/>
    </source>
</evidence>
<gene>
    <name evidence="1" type="ORF">LEP1GSC043_4562</name>
</gene>
<reference evidence="1 2" key="1">
    <citation type="submission" date="2013-02" db="EMBL/GenBank/DDBJ databases">
        <authorList>
            <person name="Harkins D.M."/>
            <person name="Durkin A.S."/>
            <person name="Brinkac L.M."/>
            <person name="Haft D.H."/>
            <person name="Selengut J.D."/>
            <person name="Sanka R."/>
            <person name="DePew J."/>
            <person name="Purushe J."/>
            <person name="Haake D.A."/>
            <person name="Matsunaga J."/>
            <person name="Vinetz J.M."/>
            <person name="Sutton G.G."/>
            <person name="Nierman W.C."/>
            <person name="Fouts D.E."/>
        </authorList>
    </citation>
    <scope>NUCLEOTIDE SEQUENCE [LARGE SCALE GENOMIC DNA]</scope>
    <source>
        <strain evidence="1 2">Ecochallenge</strain>
    </source>
</reference>
<name>N1TUS1_9LEPT</name>
<dbReference type="Proteomes" id="UP000012249">
    <property type="component" value="Unassembled WGS sequence"/>
</dbReference>